<organism evidence="5 6">
    <name type="scientific">Desulfomarina profundi</name>
    <dbReference type="NCBI Taxonomy" id="2772557"/>
    <lineage>
        <taxon>Bacteria</taxon>
        <taxon>Pseudomonadati</taxon>
        <taxon>Thermodesulfobacteriota</taxon>
        <taxon>Desulfobulbia</taxon>
        <taxon>Desulfobulbales</taxon>
        <taxon>Desulfobulbaceae</taxon>
        <taxon>Desulfomarina</taxon>
    </lineage>
</organism>
<evidence type="ECO:0000259" key="4">
    <source>
        <dbReference type="Pfam" id="PF25954"/>
    </source>
</evidence>
<sequence length="552" mass="61383">MYQSAARKNPIEPVELFSRQALSWSPELGRILNENGQDALENSRIVSRALEENGAVYLLSCPVGSRDRYRGCLSFVILPGKQPIESFLAVIQLLAVILSSFLDKLESITGVDGEKLLQLTIAVAGIIGHRGRKEAYLYFNEQLRSWAGCDMVAVGSLNDSGQVVLKSLSDVTSVDSRTERSRILMKGLSECVIHQHVDTDSGEGNPVFQEMLHVFSQKHACGLALVNGEGVRRGAVVFFWDGKKKDMRFTDTIRASGQILASALLALENRKGMSGGIIRLNRLRRLKTGAMVAVMAILLGLFSLLPVPFRIHANCSVLPVYKRFVVAGFDGILKQALVQPGDRVQQGQVMAKLDGRETALLKGSLEAERQKALKTRDHHLATGDTAATQIAQLEVLRLEKQIDLLREREHHLVLTSPIDGIVLAGDMMRIQGSPVNKGKVLFEVAPLNKMIVELGVAEENIGYISRGMSVKIRFEAFRNQAWQGEVQRIKPEAEIRNNRNVFLVELEFDNLDDRLRPGMKGKANVEGGKKPLAWIVFRKPWYTFLQLIDSLW</sequence>
<evidence type="ECO:0000313" key="6">
    <source>
        <dbReference type="Proteomes" id="UP000826725"/>
    </source>
</evidence>
<evidence type="ECO:0000256" key="3">
    <source>
        <dbReference type="SAM" id="Phobius"/>
    </source>
</evidence>
<dbReference type="InterPro" id="IPR058792">
    <property type="entry name" value="Beta-barrel_RND_2"/>
</dbReference>
<keyword evidence="3" id="KW-1133">Transmembrane helix</keyword>
<dbReference type="Proteomes" id="UP000826725">
    <property type="component" value="Chromosome"/>
</dbReference>
<evidence type="ECO:0000313" key="5">
    <source>
        <dbReference type="EMBL" id="BCL63082.1"/>
    </source>
</evidence>
<comment type="subcellular location">
    <subcellularLocation>
        <location evidence="1">Cell envelope</location>
    </subcellularLocation>
</comment>
<dbReference type="EMBL" id="AP024086">
    <property type="protein sequence ID" value="BCL63082.1"/>
    <property type="molecule type" value="Genomic_DNA"/>
</dbReference>
<accession>A0A8D5JNW0</accession>
<reference evidence="5" key="1">
    <citation type="submission" date="2020-09" db="EMBL/GenBank/DDBJ databases">
        <title>Desulfogranum mesoprofundum gen. nov., sp. nov., a novel mesophilic, sulfate-reducing chemolithoautotroph isolated from a deep-sea hydrothermal vent chimney in the Suiyo Seamount.</title>
        <authorList>
            <person name="Hashimoto Y."/>
            <person name="Nakagawa S."/>
        </authorList>
    </citation>
    <scope>NUCLEOTIDE SEQUENCE</scope>
    <source>
        <strain evidence="5">KT2</strain>
    </source>
</reference>
<evidence type="ECO:0000256" key="1">
    <source>
        <dbReference type="ARBA" id="ARBA00004196"/>
    </source>
</evidence>
<evidence type="ECO:0000256" key="2">
    <source>
        <dbReference type="ARBA" id="ARBA00023054"/>
    </source>
</evidence>
<dbReference type="PANTHER" id="PTHR32347">
    <property type="entry name" value="EFFLUX SYSTEM COMPONENT YKNX-RELATED"/>
    <property type="match status" value="1"/>
</dbReference>
<dbReference type="Pfam" id="PF25954">
    <property type="entry name" value="Beta-barrel_RND_2"/>
    <property type="match status" value="1"/>
</dbReference>
<keyword evidence="3" id="KW-0812">Transmembrane</keyword>
<name>A0A8D5JNW0_9BACT</name>
<dbReference type="GO" id="GO:0030313">
    <property type="term" value="C:cell envelope"/>
    <property type="evidence" value="ECO:0007669"/>
    <property type="project" value="UniProtKB-SubCell"/>
</dbReference>
<dbReference type="InterPro" id="IPR050465">
    <property type="entry name" value="UPF0194_transport"/>
</dbReference>
<keyword evidence="6" id="KW-1185">Reference proteome</keyword>
<feature type="domain" description="CusB-like beta-barrel" evidence="4">
    <location>
        <begin position="452"/>
        <end position="526"/>
    </location>
</feature>
<dbReference type="PANTHER" id="PTHR32347:SF23">
    <property type="entry name" value="BLL5650 PROTEIN"/>
    <property type="match status" value="1"/>
</dbReference>
<keyword evidence="2" id="KW-0175">Coiled coil</keyword>
<feature type="transmembrane region" description="Helical" evidence="3">
    <location>
        <begin position="289"/>
        <end position="309"/>
    </location>
</feature>
<proteinExistence type="predicted"/>
<keyword evidence="3" id="KW-0472">Membrane</keyword>
<dbReference type="KEGG" id="dbk:DGMP_37750"/>
<gene>
    <name evidence="5" type="ORF">DGMP_37750</name>
</gene>
<protein>
    <recommendedName>
        <fullName evidence="4">CusB-like beta-barrel domain-containing protein</fullName>
    </recommendedName>
</protein>
<dbReference type="AlphaFoldDB" id="A0A8D5JNW0"/>